<proteinExistence type="predicted"/>
<dbReference type="Proteomes" id="UP000029226">
    <property type="component" value="Unassembled WGS sequence"/>
</dbReference>
<dbReference type="PROSITE" id="PS51257">
    <property type="entry name" value="PROKAR_LIPOPROTEIN"/>
    <property type="match status" value="1"/>
</dbReference>
<comment type="caution">
    <text evidence="1">The sequence shown here is derived from an EMBL/GenBank/DDBJ whole genome shotgun (WGS) entry which is preliminary data.</text>
</comment>
<gene>
    <name evidence="1" type="ORF">JCM19314_2656</name>
</gene>
<organism evidence="1 2">
    <name type="scientific">Nonlabens ulvanivorans</name>
    <name type="common">Persicivirga ulvanivorans</name>
    <dbReference type="NCBI Taxonomy" id="906888"/>
    <lineage>
        <taxon>Bacteria</taxon>
        <taxon>Pseudomonadati</taxon>
        <taxon>Bacteroidota</taxon>
        <taxon>Flavobacteriia</taxon>
        <taxon>Flavobacteriales</taxon>
        <taxon>Flavobacteriaceae</taxon>
        <taxon>Nonlabens</taxon>
    </lineage>
</organism>
<protein>
    <submittedName>
        <fullName evidence="1">Uncharacterized protein</fullName>
    </submittedName>
</protein>
<sequence>MKSTFKLLCFSIIVSIVLVSCEKDDYLKENSSSNSFPYQVTEMSKEEIINSTGNRDLFTTLNEATSIFSQKTTNNTPSYTILDSSAKVVTDDNNTFTSYTFNTINTLNDGVLRNIVVTDING</sequence>
<dbReference type="AlphaFoldDB" id="A0A090Q6K3"/>
<name>A0A090Q6K3_NONUL</name>
<accession>A0A090Q6K3</accession>
<evidence type="ECO:0000313" key="2">
    <source>
        <dbReference type="Proteomes" id="UP000029226"/>
    </source>
</evidence>
<reference evidence="1 2" key="1">
    <citation type="journal article" date="2014" name="Genome Announc.">
        <title>Draft Genome Sequences of Marine Flavobacterium Nonlabens Strains NR17, NR24, NR27, NR32, NR33, and Ara13.</title>
        <authorList>
            <person name="Nakanishi M."/>
            <person name="Meirelles P."/>
            <person name="Suzuki R."/>
            <person name="Takatani N."/>
            <person name="Mino S."/>
            <person name="Suda W."/>
            <person name="Oshima K."/>
            <person name="Hattori M."/>
            <person name="Ohkuma M."/>
            <person name="Hosokawa M."/>
            <person name="Miyashita K."/>
            <person name="Thompson F.L."/>
            <person name="Niwa A."/>
            <person name="Sawabe T."/>
            <person name="Sawabe T."/>
        </authorList>
    </citation>
    <scope>NUCLEOTIDE SEQUENCE [LARGE SCALE GENOMIC DNA]</scope>
    <source>
        <strain evidence="2">JCM19314</strain>
    </source>
</reference>
<evidence type="ECO:0000313" key="1">
    <source>
        <dbReference type="EMBL" id="GAK98625.1"/>
    </source>
</evidence>
<dbReference type="EMBL" id="BBMM01000001">
    <property type="protein sequence ID" value="GAK98625.1"/>
    <property type="molecule type" value="Genomic_DNA"/>
</dbReference>